<organism evidence="2 3">
    <name type="scientific">Claviceps pusilla</name>
    <dbReference type="NCBI Taxonomy" id="123648"/>
    <lineage>
        <taxon>Eukaryota</taxon>
        <taxon>Fungi</taxon>
        <taxon>Dikarya</taxon>
        <taxon>Ascomycota</taxon>
        <taxon>Pezizomycotina</taxon>
        <taxon>Sordariomycetes</taxon>
        <taxon>Hypocreomycetidae</taxon>
        <taxon>Hypocreales</taxon>
        <taxon>Clavicipitaceae</taxon>
        <taxon>Claviceps</taxon>
    </lineage>
</organism>
<feature type="signal peptide" evidence="1">
    <location>
        <begin position="1"/>
        <end position="18"/>
    </location>
</feature>
<comment type="caution">
    <text evidence="2">The sequence shown here is derived from an EMBL/GenBank/DDBJ whole genome shotgun (WGS) entry which is preliminary data.</text>
</comment>
<dbReference type="AlphaFoldDB" id="A0A9P7SZ48"/>
<gene>
    <name evidence="2" type="ORF">E4U43_001436</name>
</gene>
<dbReference type="OrthoDB" id="4093325at2759"/>
<proteinExistence type="predicted"/>
<keyword evidence="3" id="KW-1185">Reference proteome</keyword>
<evidence type="ECO:0000313" key="2">
    <source>
        <dbReference type="EMBL" id="KAG6001027.1"/>
    </source>
</evidence>
<keyword evidence="1" id="KW-0732">Signal</keyword>
<dbReference type="EMBL" id="SRPW01001472">
    <property type="protein sequence ID" value="KAG6001027.1"/>
    <property type="molecule type" value="Genomic_DNA"/>
</dbReference>
<accession>A0A9P7SZ48</accession>
<dbReference type="Proteomes" id="UP000748025">
    <property type="component" value="Unassembled WGS sequence"/>
</dbReference>
<protein>
    <recommendedName>
        <fullName evidence="4">Cell wall protein PhiA</fullName>
    </recommendedName>
</protein>
<feature type="chain" id="PRO_5040291257" description="Cell wall protein PhiA" evidence="1">
    <location>
        <begin position="19"/>
        <end position="188"/>
    </location>
</feature>
<sequence length="188" mass="19880">MKLSAAVFSAAMAGSALAMPASCPRPVDPKPKIFDLVALRPSSPIQNFPVSAANKGLLLNVAHQNATCKGENNRATFRLDGSKLFLYSDGDKPQQMMVDRSGMGQGVMQYVDAGSRWSRNGESEGWSINASGNLEFGGNNFLACPGAIDGAWGIWANVVSRPGGIEGCLDFVAHVVPVDNPVSCRYSS</sequence>
<evidence type="ECO:0000313" key="3">
    <source>
        <dbReference type="Proteomes" id="UP000748025"/>
    </source>
</evidence>
<name>A0A9P7SZ48_9HYPO</name>
<evidence type="ECO:0000256" key="1">
    <source>
        <dbReference type="SAM" id="SignalP"/>
    </source>
</evidence>
<evidence type="ECO:0008006" key="4">
    <source>
        <dbReference type="Google" id="ProtNLM"/>
    </source>
</evidence>
<reference evidence="2" key="1">
    <citation type="journal article" date="2020" name="bioRxiv">
        <title>Whole genome comparisons of ergot fungi reveals the divergence and evolution of species within the genus Claviceps are the result of varying mechanisms driving genome evolution and host range expansion.</title>
        <authorList>
            <person name="Wyka S.A."/>
            <person name="Mondo S.J."/>
            <person name="Liu M."/>
            <person name="Dettman J."/>
            <person name="Nalam V."/>
            <person name="Broders K.D."/>
        </authorList>
    </citation>
    <scope>NUCLEOTIDE SEQUENCE</scope>
    <source>
        <strain evidence="2">CCC 602</strain>
    </source>
</reference>